<feature type="domain" description="Methyltransferase type 11" evidence="2">
    <location>
        <begin position="74"/>
        <end position="172"/>
    </location>
</feature>
<reference evidence="3 4" key="1">
    <citation type="submission" date="2016-10" db="EMBL/GenBank/DDBJ databases">
        <authorList>
            <person name="de Groot N.N."/>
        </authorList>
    </citation>
    <scope>NUCLEOTIDE SEQUENCE [LARGE SCALE GENOMIC DNA]</scope>
    <source>
        <strain evidence="3 4">B7-7</strain>
    </source>
</reference>
<dbReference type="Pfam" id="PF08241">
    <property type="entry name" value="Methyltransf_11"/>
    <property type="match status" value="1"/>
</dbReference>
<sequence length="282" mass="30552">MDGNPVDSAGSLASRYAPSGLEQILRQALIQAGLNPDRLACDDVAAIDQLHVGGRAASRRLADRADFSQAERVLDLGCGTGGTTRLLAHDHGLRVTGLDITPDFVSTGRWLSRATGLAARTDFVHGDAQCLPFAMASFDAVWAQHVFLNVPDLPQALDEIVRVLRPGGRLLIHEVVAGSGEGALQLPVPWADLPRHSHLPDLATLKARLETIGLRPLFMEDISEQALQWRRKHTGREARGESGALNPSLIFGERFFVMGRNVMENLAAGRIRIIQGGWERAG</sequence>
<evidence type="ECO:0000256" key="1">
    <source>
        <dbReference type="ARBA" id="ARBA00022679"/>
    </source>
</evidence>
<dbReference type="PANTHER" id="PTHR44068:SF11">
    <property type="entry name" value="GERANYL DIPHOSPHATE 2-C-METHYLTRANSFERASE"/>
    <property type="match status" value="1"/>
</dbReference>
<dbReference type="PANTHER" id="PTHR44068">
    <property type="entry name" value="ZGC:194242"/>
    <property type="match status" value="1"/>
</dbReference>
<evidence type="ECO:0000313" key="3">
    <source>
        <dbReference type="EMBL" id="SEP57494.1"/>
    </source>
</evidence>
<keyword evidence="3" id="KW-0489">Methyltransferase</keyword>
<evidence type="ECO:0000313" key="4">
    <source>
        <dbReference type="Proteomes" id="UP000199496"/>
    </source>
</evidence>
<dbReference type="OrthoDB" id="9772751at2"/>
<proteinExistence type="predicted"/>
<dbReference type="EMBL" id="FOFO01000001">
    <property type="protein sequence ID" value="SEP57494.1"/>
    <property type="molecule type" value="Genomic_DNA"/>
</dbReference>
<gene>
    <name evidence="3" type="ORF">SAMN05421693_10187</name>
</gene>
<dbReference type="GO" id="GO:0008757">
    <property type="term" value="F:S-adenosylmethionine-dependent methyltransferase activity"/>
    <property type="evidence" value="ECO:0007669"/>
    <property type="project" value="InterPro"/>
</dbReference>
<accession>A0A1H8YZ88</accession>
<dbReference type="SUPFAM" id="SSF53335">
    <property type="entry name" value="S-adenosyl-L-methionine-dependent methyltransferases"/>
    <property type="match status" value="1"/>
</dbReference>
<dbReference type="GO" id="GO:0032259">
    <property type="term" value="P:methylation"/>
    <property type="evidence" value="ECO:0007669"/>
    <property type="project" value="UniProtKB-KW"/>
</dbReference>
<dbReference type="InterPro" id="IPR029063">
    <property type="entry name" value="SAM-dependent_MTases_sf"/>
</dbReference>
<dbReference type="Gene3D" id="3.40.50.150">
    <property type="entry name" value="Vaccinia Virus protein VP39"/>
    <property type="match status" value="1"/>
</dbReference>
<organism evidence="3 4">
    <name type="scientific">Ectothiorhodospira magna</name>
    <dbReference type="NCBI Taxonomy" id="867345"/>
    <lineage>
        <taxon>Bacteria</taxon>
        <taxon>Pseudomonadati</taxon>
        <taxon>Pseudomonadota</taxon>
        <taxon>Gammaproteobacteria</taxon>
        <taxon>Chromatiales</taxon>
        <taxon>Ectothiorhodospiraceae</taxon>
        <taxon>Ectothiorhodospira</taxon>
    </lineage>
</organism>
<dbReference type="AlphaFoldDB" id="A0A1H8YZ88"/>
<keyword evidence="4" id="KW-1185">Reference proteome</keyword>
<dbReference type="InterPro" id="IPR050447">
    <property type="entry name" value="Erg6_SMT_methyltransf"/>
</dbReference>
<dbReference type="STRING" id="867345.SAMN05421693_10187"/>
<name>A0A1H8YZ88_9GAMM</name>
<evidence type="ECO:0000259" key="2">
    <source>
        <dbReference type="Pfam" id="PF08241"/>
    </source>
</evidence>
<dbReference type="CDD" id="cd02440">
    <property type="entry name" value="AdoMet_MTases"/>
    <property type="match status" value="1"/>
</dbReference>
<dbReference type="InterPro" id="IPR013216">
    <property type="entry name" value="Methyltransf_11"/>
</dbReference>
<dbReference type="RefSeq" id="WP_090202349.1">
    <property type="nucleotide sequence ID" value="NZ_FOFO01000001.1"/>
</dbReference>
<keyword evidence="1 3" id="KW-0808">Transferase</keyword>
<protein>
    <submittedName>
        <fullName evidence="3">Methyltransferase domain-containing protein</fullName>
    </submittedName>
</protein>
<dbReference type="Proteomes" id="UP000199496">
    <property type="component" value="Unassembled WGS sequence"/>
</dbReference>